<feature type="transmembrane region" description="Helical" evidence="5">
    <location>
        <begin position="104"/>
        <end position="125"/>
    </location>
</feature>
<evidence type="ECO:0000256" key="3">
    <source>
        <dbReference type="ARBA" id="ARBA00022989"/>
    </source>
</evidence>
<evidence type="ECO:0000256" key="2">
    <source>
        <dbReference type="ARBA" id="ARBA00022692"/>
    </source>
</evidence>
<evidence type="ECO:0000313" key="7">
    <source>
        <dbReference type="EMBL" id="MBF0934928.1"/>
    </source>
</evidence>
<sequence length="243" mass="28106">MKNLRALIKVEAYFTLRNWQSLVMAIGMPLAFYLLFSGIYQMEMPYSYRVFMMISMTASSLLSFNVFALPYNLTEDKHSNWRRFLHHSPVSVVQYYLVKALRFALLYSLAIGVVFGFGGLVRQITLPAGDYFMVILILLVGMIPFSFIGALISYLPSEETISMVGNIAFMAMSLLGGLWMPLMLFPQWMQNLAKWIPSYHLMQIIQNWYTDRIWAWDSILVLIGYGLFFLVLIALVQRKIEVK</sequence>
<keyword evidence="4 5" id="KW-0472">Membrane</keyword>
<dbReference type="GO" id="GO:0016020">
    <property type="term" value="C:membrane"/>
    <property type="evidence" value="ECO:0007669"/>
    <property type="project" value="UniProtKB-SubCell"/>
</dbReference>
<dbReference type="InterPro" id="IPR013525">
    <property type="entry name" value="ABC2_TM"/>
</dbReference>
<dbReference type="PANTHER" id="PTHR43229">
    <property type="entry name" value="NODULATION PROTEIN J"/>
    <property type="match status" value="1"/>
</dbReference>
<feature type="transmembrane region" description="Helical" evidence="5">
    <location>
        <begin position="46"/>
        <end position="73"/>
    </location>
</feature>
<feature type="transmembrane region" description="Helical" evidence="5">
    <location>
        <begin position="21"/>
        <end position="40"/>
    </location>
</feature>
<comment type="caution">
    <text evidence="7">The sequence shown here is derived from an EMBL/GenBank/DDBJ whole genome shotgun (WGS) entry which is preliminary data.</text>
</comment>
<dbReference type="EMBL" id="JABZFV010000092">
    <property type="protein sequence ID" value="MBF0934928.1"/>
    <property type="molecule type" value="Genomic_DNA"/>
</dbReference>
<dbReference type="Proteomes" id="UP000757900">
    <property type="component" value="Unassembled WGS sequence"/>
</dbReference>
<dbReference type="GeneID" id="84817201"/>
<dbReference type="RefSeq" id="WP_023392226.1">
    <property type="nucleotide sequence ID" value="NZ_CAURBS010000010.1"/>
</dbReference>
<proteinExistence type="predicted"/>
<dbReference type="InterPro" id="IPR051784">
    <property type="entry name" value="Nod_factor_ABC_transporter"/>
</dbReference>
<dbReference type="GO" id="GO:0140359">
    <property type="term" value="F:ABC-type transporter activity"/>
    <property type="evidence" value="ECO:0007669"/>
    <property type="project" value="InterPro"/>
</dbReference>
<evidence type="ECO:0000256" key="5">
    <source>
        <dbReference type="SAM" id="Phobius"/>
    </source>
</evidence>
<accession>A0A929MQC3</accession>
<gene>
    <name evidence="7" type="ORF">HXK00_04700</name>
</gene>
<evidence type="ECO:0000256" key="4">
    <source>
        <dbReference type="ARBA" id="ARBA00023136"/>
    </source>
</evidence>
<reference evidence="7" key="1">
    <citation type="submission" date="2020-04" db="EMBL/GenBank/DDBJ databases">
        <title>Deep metagenomics examines the oral microbiome during advanced dental caries in children, revealing novel taxa and co-occurrences with host molecules.</title>
        <authorList>
            <person name="Baker J.L."/>
            <person name="Morton J.T."/>
            <person name="Dinis M."/>
            <person name="Alvarez R."/>
            <person name="Tran N.C."/>
            <person name="Knight R."/>
            <person name="Edlund A."/>
        </authorList>
    </citation>
    <scope>NUCLEOTIDE SEQUENCE</scope>
    <source>
        <strain evidence="7">JCVI_23_bin.16</strain>
    </source>
</reference>
<feature type="transmembrane region" description="Helical" evidence="5">
    <location>
        <begin position="213"/>
        <end position="236"/>
    </location>
</feature>
<feature type="transmembrane region" description="Helical" evidence="5">
    <location>
        <begin position="131"/>
        <end position="155"/>
    </location>
</feature>
<comment type="subcellular location">
    <subcellularLocation>
        <location evidence="1">Membrane</location>
        <topology evidence="1">Multi-pass membrane protein</topology>
    </subcellularLocation>
</comment>
<keyword evidence="3 5" id="KW-1133">Transmembrane helix</keyword>
<keyword evidence="2 5" id="KW-0812">Transmembrane</keyword>
<feature type="transmembrane region" description="Helical" evidence="5">
    <location>
        <begin position="167"/>
        <end position="189"/>
    </location>
</feature>
<dbReference type="PANTHER" id="PTHR43229:SF6">
    <property type="entry name" value="ABC-TYPE MULTIDRUG TRANSPORT SYSTEM, PERMEASE COMPONENT"/>
    <property type="match status" value="1"/>
</dbReference>
<evidence type="ECO:0000259" key="6">
    <source>
        <dbReference type="Pfam" id="PF12698"/>
    </source>
</evidence>
<organism evidence="7 8">
    <name type="scientific">Abiotrophia defectiva</name>
    <name type="common">Streptococcus defectivus</name>
    <dbReference type="NCBI Taxonomy" id="46125"/>
    <lineage>
        <taxon>Bacteria</taxon>
        <taxon>Bacillati</taxon>
        <taxon>Bacillota</taxon>
        <taxon>Bacilli</taxon>
        <taxon>Lactobacillales</taxon>
        <taxon>Aerococcaceae</taxon>
        <taxon>Abiotrophia</taxon>
    </lineage>
</organism>
<dbReference type="AlphaFoldDB" id="A0A929MQC3"/>
<feature type="domain" description="ABC-2 type transporter transmembrane" evidence="6">
    <location>
        <begin position="51"/>
        <end position="234"/>
    </location>
</feature>
<evidence type="ECO:0000256" key="1">
    <source>
        <dbReference type="ARBA" id="ARBA00004141"/>
    </source>
</evidence>
<dbReference type="Pfam" id="PF12698">
    <property type="entry name" value="ABC2_membrane_3"/>
    <property type="match status" value="1"/>
</dbReference>
<name>A0A929MQC3_ABIDE</name>
<evidence type="ECO:0000313" key="8">
    <source>
        <dbReference type="Proteomes" id="UP000757900"/>
    </source>
</evidence>
<protein>
    <submittedName>
        <fullName evidence="7">ABC transporter permease</fullName>
    </submittedName>
</protein>